<dbReference type="Pfam" id="PF02638">
    <property type="entry name" value="GHL10"/>
    <property type="match status" value="1"/>
</dbReference>
<dbReference type="InterPro" id="IPR052177">
    <property type="entry name" value="Divisome_Glycosyl_Hydrolase"/>
</dbReference>
<protein>
    <recommendedName>
        <fullName evidence="3">Glycosyl hydrolase-like 10 domain-containing protein</fullName>
    </recommendedName>
</protein>
<dbReference type="PANTHER" id="PTHR43405">
    <property type="entry name" value="GLYCOSYL HYDROLASE DIGH"/>
    <property type="match status" value="1"/>
</dbReference>
<evidence type="ECO:0000313" key="4">
    <source>
        <dbReference type="EMBL" id="CAH1788860.1"/>
    </source>
</evidence>
<dbReference type="PANTHER" id="PTHR43405:SF1">
    <property type="entry name" value="GLYCOSYL HYDROLASE DIGH"/>
    <property type="match status" value="1"/>
</dbReference>
<gene>
    <name evidence="4" type="ORF">OFUS_LOCUS14316</name>
</gene>
<evidence type="ECO:0000259" key="3">
    <source>
        <dbReference type="Pfam" id="PF02638"/>
    </source>
</evidence>
<dbReference type="Gene3D" id="3.20.20.80">
    <property type="entry name" value="Glycosidases"/>
    <property type="match status" value="1"/>
</dbReference>
<accession>A0A8S4P6A3</accession>
<dbReference type="OrthoDB" id="2018923at2759"/>
<dbReference type="AlphaFoldDB" id="A0A8S4P6A3"/>
<organism evidence="4 5">
    <name type="scientific">Owenia fusiformis</name>
    <name type="common">Polychaete worm</name>
    <dbReference type="NCBI Taxonomy" id="6347"/>
    <lineage>
        <taxon>Eukaryota</taxon>
        <taxon>Metazoa</taxon>
        <taxon>Spiralia</taxon>
        <taxon>Lophotrochozoa</taxon>
        <taxon>Annelida</taxon>
        <taxon>Polychaeta</taxon>
        <taxon>Sedentaria</taxon>
        <taxon>Canalipalpata</taxon>
        <taxon>Sabellida</taxon>
        <taxon>Oweniida</taxon>
        <taxon>Oweniidae</taxon>
        <taxon>Owenia</taxon>
    </lineage>
</organism>
<reference evidence="4" key="1">
    <citation type="submission" date="2022-03" db="EMBL/GenBank/DDBJ databases">
        <authorList>
            <person name="Martin C."/>
        </authorList>
    </citation>
    <scope>NUCLEOTIDE SEQUENCE</scope>
</reference>
<dbReference type="Proteomes" id="UP000749559">
    <property type="component" value="Unassembled WGS sequence"/>
</dbReference>
<keyword evidence="1 2" id="KW-0732">Signal</keyword>
<feature type="signal peptide" evidence="2">
    <location>
        <begin position="1"/>
        <end position="22"/>
    </location>
</feature>
<sequence>MLSNRMFLSGLVLLSCFALGLANIEGTDQPQGTCLCVTTNGVNVRNPACGTVVGSTNLGNCYVASGNNEWCTLETGLHHFFQVEDFNGSPAWIAGSLLNTATPTDCNTTPPPTGEEFRSVWISTVHNLDWPTSRTATPAQQQADLRGIFDHMVQLNMNVMIFQIRPVGDALYQSNIEPWSFFLTNSQGTAPNPIWDPLAFAITEAHARGIELHAWLNPYRANLRPNTDGLAPNHMAFRYPDFAYPYGRQLWMDPGVTVVQDHLHTVVMDVLNRYDVDGIHFDDYFYPYPVSGVDFPDALTYAGYIADGGTLSLADWRRDNNNRMVQRLHTSIKAAKPHVKFSISPFGIYRPCQTGGMPCSIRGFDQYSGLYADPKLWLENGWMDYLAPQLYWEIDPPAQSYPVLLDWWLQVNTQNRHVYAGNAVYKLINNDWPANEIVNQVGVSRQWADRLSLGNVLFRYGQLRSNTKSISDLLRQGVYNQPALIPEMSWLPNSLIPNDPINIQYNSSTLTWDLPKGPDVRFYAIYTENRGQMLLRKVLGAETRHERLQITAGKIGVQAIGKGGRRGKVILIKVD</sequence>
<evidence type="ECO:0000256" key="2">
    <source>
        <dbReference type="SAM" id="SignalP"/>
    </source>
</evidence>
<evidence type="ECO:0000313" key="5">
    <source>
        <dbReference type="Proteomes" id="UP000749559"/>
    </source>
</evidence>
<comment type="caution">
    <text evidence="4">The sequence shown here is derived from an EMBL/GenBank/DDBJ whole genome shotgun (WGS) entry which is preliminary data.</text>
</comment>
<evidence type="ECO:0000256" key="1">
    <source>
        <dbReference type="ARBA" id="ARBA00022729"/>
    </source>
</evidence>
<dbReference type="PROSITE" id="PS51257">
    <property type="entry name" value="PROKAR_LIPOPROTEIN"/>
    <property type="match status" value="1"/>
</dbReference>
<dbReference type="SUPFAM" id="SSF51445">
    <property type="entry name" value="(Trans)glycosidases"/>
    <property type="match status" value="1"/>
</dbReference>
<feature type="domain" description="Glycosyl hydrolase-like 10" evidence="3">
    <location>
        <begin position="116"/>
        <end position="427"/>
    </location>
</feature>
<dbReference type="InterPro" id="IPR017853">
    <property type="entry name" value="GH"/>
</dbReference>
<name>A0A8S4P6A3_OWEFU</name>
<dbReference type="InterPro" id="IPR003790">
    <property type="entry name" value="GHL10"/>
</dbReference>
<keyword evidence="5" id="KW-1185">Reference proteome</keyword>
<dbReference type="EMBL" id="CAIIXF020000007">
    <property type="protein sequence ID" value="CAH1788860.1"/>
    <property type="molecule type" value="Genomic_DNA"/>
</dbReference>
<proteinExistence type="predicted"/>
<feature type="chain" id="PRO_5035779342" description="Glycosyl hydrolase-like 10 domain-containing protein" evidence="2">
    <location>
        <begin position="23"/>
        <end position="575"/>
    </location>
</feature>